<evidence type="ECO:0000313" key="1">
    <source>
        <dbReference type="EMBL" id="NUU16931.1"/>
    </source>
</evidence>
<organism evidence="1 2">
    <name type="scientific">Cellulomonas humilata</name>
    <dbReference type="NCBI Taxonomy" id="144055"/>
    <lineage>
        <taxon>Bacteria</taxon>
        <taxon>Bacillati</taxon>
        <taxon>Actinomycetota</taxon>
        <taxon>Actinomycetes</taxon>
        <taxon>Micrococcales</taxon>
        <taxon>Cellulomonadaceae</taxon>
        <taxon>Cellulomonas</taxon>
    </lineage>
</organism>
<reference evidence="1 2" key="1">
    <citation type="submission" date="2020-05" db="EMBL/GenBank/DDBJ databases">
        <title>Genome Sequencing of Type Strains.</title>
        <authorList>
            <person name="Lemaire J.F."/>
            <person name="Inderbitzin P."/>
            <person name="Gregorio O.A."/>
            <person name="Collins S.B."/>
            <person name="Wespe N."/>
            <person name="Knight-Connoni V."/>
        </authorList>
    </citation>
    <scope>NUCLEOTIDE SEQUENCE [LARGE SCALE GENOMIC DNA]</scope>
    <source>
        <strain evidence="1 2">ATCC 25174</strain>
    </source>
</reference>
<dbReference type="EMBL" id="JABMCI010000056">
    <property type="protein sequence ID" value="NUU16931.1"/>
    <property type="molecule type" value="Genomic_DNA"/>
</dbReference>
<name>A0A7Y5ZZC7_9CELL</name>
<dbReference type="PANTHER" id="PTHR38567:SF1">
    <property type="entry name" value="DUF4291 DOMAIN-CONTAINING PROTEIN"/>
    <property type="match status" value="1"/>
</dbReference>
<dbReference type="InterPro" id="IPR025633">
    <property type="entry name" value="DUF4291"/>
</dbReference>
<keyword evidence="2" id="KW-1185">Reference proteome</keyword>
<sequence length="297" mass="32790">MRRRAPCVLLAALHGRPGRGQRFGLACEEHQLRYPLLHRLRVPCPPGGCRDGRVRAFSGSSGPARVGQRRVERRHGVNCAAVAVGIVLRRRPVGDRAGGSACGVAASVTPPVRQVRASFDAESITVYQAFSHEIAEAALSAGRFVAPFSLSRMTWVKPSFLWMMYRSGWASKPGQERVLAVRMSRAGFEEALSESCLSHFEPTLHADHDTWREQLGDCPTRVQWDPERTLDGQPQAHRSLQLGLSGSAVARYVTEWTRGIEDITGTLERRRRGLDPLPDERPYPLPATVAQKIAATT</sequence>
<proteinExistence type="predicted"/>
<dbReference type="Pfam" id="PF14124">
    <property type="entry name" value="DUF4291"/>
    <property type="match status" value="1"/>
</dbReference>
<accession>A0A7Y5ZZC7</accession>
<dbReference type="PANTHER" id="PTHR38567">
    <property type="entry name" value="DUF4291 DOMAIN-CONTAINING PROTEIN"/>
    <property type="match status" value="1"/>
</dbReference>
<evidence type="ECO:0000313" key="2">
    <source>
        <dbReference type="Proteomes" id="UP000565724"/>
    </source>
</evidence>
<gene>
    <name evidence="1" type="ORF">HP550_06665</name>
</gene>
<dbReference type="Proteomes" id="UP000565724">
    <property type="component" value="Unassembled WGS sequence"/>
</dbReference>
<comment type="caution">
    <text evidence="1">The sequence shown here is derived from an EMBL/GenBank/DDBJ whole genome shotgun (WGS) entry which is preliminary data.</text>
</comment>
<dbReference type="AlphaFoldDB" id="A0A7Y5ZZC7"/>
<protein>
    <submittedName>
        <fullName evidence="1">DUF4291 domain-containing protein</fullName>
    </submittedName>
</protein>